<evidence type="ECO:0000313" key="3">
    <source>
        <dbReference type="Proteomes" id="UP000675554"/>
    </source>
</evidence>
<dbReference type="PANTHER" id="PTHR43223">
    <property type="entry name" value="ALKYL/ARYL-SULFATASE"/>
    <property type="match status" value="1"/>
</dbReference>
<dbReference type="Pfam" id="PF14863">
    <property type="entry name" value="Alkyl_sulf_dimr"/>
    <property type="match status" value="1"/>
</dbReference>
<gene>
    <name evidence="2" type="ORF">KDA82_19615</name>
</gene>
<dbReference type="PANTHER" id="PTHR43223:SF2">
    <property type="entry name" value="METALLO-BETA-LACTAMASE DOMAIN-CONTAINING PROTEIN"/>
    <property type="match status" value="1"/>
</dbReference>
<accession>A0A8T4IS73</accession>
<dbReference type="Proteomes" id="UP000675554">
    <property type="component" value="Unassembled WGS sequence"/>
</dbReference>
<dbReference type="SUPFAM" id="SSF56281">
    <property type="entry name" value="Metallo-hydrolase/oxidoreductase"/>
    <property type="match status" value="1"/>
</dbReference>
<keyword evidence="3" id="KW-1185">Reference proteome</keyword>
<feature type="non-terminal residue" evidence="2">
    <location>
        <position position="1"/>
    </location>
</feature>
<proteinExistence type="predicted"/>
<dbReference type="InterPro" id="IPR036866">
    <property type="entry name" value="RibonucZ/Hydroxyglut_hydro"/>
</dbReference>
<organism evidence="2 3">
    <name type="scientific">Streptomyces daliensis</name>
    <dbReference type="NCBI Taxonomy" id="299421"/>
    <lineage>
        <taxon>Bacteria</taxon>
        <taxon>Bacillati</taxon>
        <taxon>Actinomycetota</taxon>
        <taxon>Actinomycetes</taxon>
        <taxon>Kitasatosporales</taxon>
        <taxon>Streptomycetaceae</taxon>
        <taxon>Streptomyces</taxon>
    </lineage>
</organism>
<dbReference type="Gene3D" id="1.25.40.880">
    <property type="entry name" value="Alkyl sulfatase, dimerisation domain"/>
    <property type="match status" value="1"/>
</dbReference>
<feature type="domain" description="Alkyl sulfatase dimerisation" evidence="1">
    <location>
        <begin position="1"/>
        <end position="123"/>
    </location>
</feature>
<dbReference type="GO" id="GO:0046983">
    <property type="term" value="F:protein dimerization activity"/>
    <property type="evidence" value="ECO:0007669"/>
    <property type="project" value="InterPro"/>
</dbReference>
<evidence type="ECO:0000313" key="2">
    <source>
        <dbReference type="EMBL" id="MBR7675191.1"/>
    </source>
</evidence>
<dbReference type="InterPro" id="IPR029228">
    <property type="entry name" value="Alkyl_sulf_dimr"/>
</dbReference>
<comment type="caution">
    <text evidence="2">The sequence shown here is derived from an EMBL/GenBank/DDBJ whole genome shotgun (WGS) entry which is preliminary data.</text>
</comment>
<reference evidence="2" key="1">
    <citation type="submission" date="2021-04" db="EMBL/GenBank/DDBJ databases">
        <title>Sequencing of actinobacteria type strains.</title>
        <authorList>
            <person name="Nguyen G.-S."/>
            <person name="Wentzel A."/>
        </authorList>
    </citation>
    <scope>NUCLEOTIDE SEQUENCE</scope>
    <source>
        <strain evidence="2">DSM 42095</strain>
    </source>
</reference>
<dbReference type="InterPro" id="IPR038536">
    <property type="entry name" value="Alkyl/aryl-sulf_dimr_sf"/>
</dbReference>
<name>A0A8T4IS73_9ACTN</name>
<protein>
    <submittedName>
        <fullName evidence="2">MBL fold metallo-hydrolase</fullName>
    </submittedName>
</protein>
<dbReference type="InterPro" id="IPR052195">
    <property type="entry name" value="Bact_Alkyl/Aryl-Sulfatase"/>
</dbReference>
<dbReference type="EMBL" id="JAGSMN010000441">
    <property type="protein sequence ID" value="MBR7675191.1"/>
    <property type="molecule type" value="Genomic_DNA"/>
</dbReference>
<evidence type="ECO:0000259" key="1">
    <source>
        <dbReference type="Pfam" id="PF14863"/>
    </source>
</evidence>
<feature type="non-terminal residue" evidence="2">
    <location>
        <position position="124"/>
    </location>
</feature>
<dbReference type="AlphaFoldDB" id="A0A8T4IS73"/>
<sequence length="124" mass="13828">PRELLERPYLHPAYDEPEFVVRNLWRLWGGWYDQNPAHLKPAPERDLAAELAAAAGGAGRLAERAMGLLERGELRLAAHLAETAAQAAPEDREVARVRSEVYARRAEAETSTMARGVFHWASAE</sequence>